<name>A0ABN0W354_9GAMM</name>
<dbReference type="EMBL" id="BAAAFR010000008">
    <property type="protein sequence ID" value="GAA0323884.1"/>
    <property type="molecule type" value="Genomic_DNA"/>
</dbReference>
<evidence type="ECO:0000313" key="3">
    <source>
        <dbReference type="Proteomes" id="UP001501787"/>
    </source>
</evidence>
<dbReference type="RefSeq" id="WP_201504527.1">
    <property type="nucleotide sequence ID" value="NZ_BAAAFR010000008.1"/>
</dbReference>
<feature type="chain" id="PRO_5046333075" evidence="1">
    <location>
        <begin position="28"/>
        <end position="112"/>
    </location>
</feature>
<evidence type="ECO:0000256" key="1">
    <source>
        <dbReference type="SAM" id="SignalP"/>
    </source>
</evidence>
<comment type="caution">
    <text evidence="2">The sequence shown here is derived from an EMBL/GenBank/DDBJ whole genome shotgun (WGS) entry which is preliminary data.</text>
</comment>
<dbReference type="Proteomes" id="UP001501787">
    <property type="component" value="Unassembled WGS sequence"/>
</dbReference>
<feature type="signal peptide" evidence="1">
    <location>
        <begin position="1"/>
        <end position="27"/>
    </location>
</feature>
<proteinExistence type="predicted"/>
<gene>
    <name evidence="2" type="ORF">GCM10009129_22120</name>
</gene>
<organism evidence="2 3">
    <name type="scientific">Psychrobacter aestuarii</name>
    <dbReference type="NCBI Taxonomy" id="556327"/>
    <lineage>
        <taxon>Bacteria</taxon>
        <taxon>Pseudomonadati</taxon>
        <taxon>Pseudomonadota</taxon>
        <taxon>Gammaproteobacteria</taxon>
        <taxon>Moraxellales</taxon>
        <taxon>Moraxellaceae</taxon>
        <taxon>Psychrobacter</taxon>
    </lineage>
</organism>
<protein>
    <submittedName>
        <fullName evidence="2">Uncharacterized protein</fullName>
    </submittedName>
</protein>
<accession>A0ABN0W354</accession>
<dbReference type="PROSITE" id="PS51257">
    <property type="entry name" value="PROKAR_LIPOPROTEIN"/>
    <property type="match status" value="1"/>
</dbReference>
<keyword evidence="3" id="KW-1185">Reference proteome</keyword>
<reference evidence="2 3" key="1">
    <citation type="journal article" date="2019" name="Int. J. Syst. Evol. Microbiol.">
        <title>The Global Catalogue of Microorganisms (GCM) 10K type strain sequencing project: providing services to taxonomists for standard genome sequencing and annotation.</title>
        <authorList>
            <consortium name="The Broad Institute Genomics Platform"/>
            <consortium name="The Broad Institute Genome Sequencing Center for Infectious Disease"/>
            <person name="Wu L."/>
            <person name="Ma J."/>
        </authorList>
    </citation>
    <scope>NUCLEOTIDE SEQUENCE [LARGE SCALE GENOMIC DNA]</scope>
    <source>
        <strain evidence="2 3">JCM 16343</strain>
    </source>
</reference>
<keyword evidence="1" id="KW-0732">Signal</keyword>
<sequence length="112" mass="12197">MKTFLSPFLLSGALALTACSTTAPMMASDSTTTPSAQQMQLQVVQVKSTQNGQILFLRDTNGQEYSTVTEFSRDEKFEGMAGDTISLTALEVIQTPKVYMIVPSPRSIKIVE</sequence>
<evidence type="ECO:0000313" key="2">
    <source>
        <dbReference type="EMBL" id="GAA0323884.1"/>
    </source>
</evidence>